<proteinExistence type="predicted"/>
<keyword evidence="3" id="KW-1185">Reference proteome</keyword>
<reference evidence="2" key="3">
    <citation type="submission" date="2022-08" db="EMBL/GenBank/DDBJ databases">
        <title>Whole genome sequencing of non-tuberculosis mycobacteria type-strains.</title>
        <authorList>
            <person name="Igarashi Y."/>
            <person name="Osugi A."/>
            <person name="Mitarai S."/>
        </authorList>
    </citation>
    <scope>NUCLEOTIDE SEQUENCE</scope>
    <source>
        <strain evidence="2">JCM 16372</strain>
    </source>
</reference>
<reference evidence="1" key="1">
    <citation type="submission" date="2020-07" db="EMBL/GenBank/DDBJ databases">
        <authorList>
            <person name="Pettersson B.M.F."/>
            <person name="Behra P.R.K."/>
            <person name="Ramesh M."/>
            <person name="Das S."/>
            <person name="Dasgupta S."/>
            <person name="Kirsebom L.A."/>
        </authorList>
    </citation>
    <scope>NUCLEOTIDE SEQUENCE</scope>
    <source>
        <strain evidence="1">DSM 45406</strain>
    </source>
</reference>
<protein>
    <submittedName>
        <fullName evidence="1">Uncharacterized protein</fullName>
    </submittedName>
</protein>
<dbReference type="EMBL" id="CP092427">
    <property type="protein sequence ID" value="ULP37684.1"/>
    <property type="molecule type" value="Genomic_DNA"/>
</dbReference>
<dbReference type="RefSeq" id="WP_239735730.1">
    <property type="nucleotide sequence ID" value="NZ_CP092427.2"/>
</dbReference>
<sequence>MSPRDDVLLRGLVDWVALDQVHWLITQARPHASVADVQEEVILLIRDLVAEGLMTLGNVDTESGFTRWPIPLDEAMDRVRRVYVVDFGKSNVWPWFCWLDLTEKGDSAARQIQDR</sequence>
<reference evidence="1" key="2">
    <citation type="journal article" date="2022" name="BMC Genomics">
        <title>Comparative genome analysis of mycobacteria focusing on tRNA and non-coding RNA.</title>
        <authorList>
            <person name="Behra P.R.K."/>
            <person name="Pettersson B.M.F."/>
            <person name="Ramesh M."/>
            <person name="Das S."/>
            <person name="Dasgupta S."/>
            <person name="Kirsebom L.A."/>
        </authorList>
    </citation>
    <scope>NUCLEOTIDE SEQUENCE</scope>
    <source>
        <strain evidence="1">DSM 45406</strain>
    </source>
</reference>
<evidence type="ECO:0000313" key="2">
    <source>
        <dbReference type="EMBL" id="ULP37684.1"/>
    </source>
</evidence>
<name>A0A9X2YCQ0_9MYCO</name>
<evidence type="ECO:0000313" key="1">
    <source>
        <dbReference type="EMBL" id="MCV7071044.1"/>
    </source>
</evidence>
<evidence type="ECO:0000313" key="3">
    <source>
        <dbReference type="Proteomes" id="UP001055159"/>
    </source>
</evidence>
<accession>A0A9X2YCQ0</accession>
<dbReference type="EMBL" id="JACKRN010000434">
    <property type="protein sequence ID" value="MCV7071044.1"/>
    <property type="molecule type" value="Genomic_DNA"/>
</dbReference>
<organism evidence="1 4">
    <name type="scientific">Mycolicibacterium rufum</name>
    <dbReference type="NCBI Taxonomy" id="318424"/>
    <lineage>
        <taxon>Bacteria</taxon>
        <taxon>Bacillati</taxon>
        <taxon>Actinomycetota</taxon>
        <taxon>Actinomycetes</taxon>
        <taxon>Mycobacteriales</taxon>
        <taxon>Mycobacteriaceae</taxon>
        <taxon>Mycolicibacterium</taxon>
    </lineage>
</organism>
<dbReference type="Proteomes" id="UP001055159">
    <property type="component" value="Chromosome"/>
</dbReference>
<dbReference type="Proteomes" id="UP001140272">
    <property type="component" value="Unassembled WGS sequence"/>
</dbReference>
<evidence type="ECO:0000313" key="4">
    <source>
        <dbReference type="Proteomes" id="UP001140272"/>
    </source>
</evidence>
<gene>
    <name evidence="1" type="ORF">H7H73_12025</name>
    <name evidence="2" type="ORF">MJO55_04400</name>
</gene>
<dbReference type="AlphaFoldDB" id="A0A9X2YCQ0"/>